<evidence type="ECO:0000313" key="2">
    <source>
        <dbReference type="Proteomes" id="UP000286746"/>
    </source>
</evidence>
<dbReference type="SUPFAM" id="SSF55729">
    <property type="entry name" value="Acyl-CoA N-acyltransferases (Nat)"/>
    <property type="match status" value="1"/>
</dbReference>
<evidence type="ECO:0000313" key="1">
    <source>
        <dbReference type="EMBL" id="GCD41805.1"/>
    </source>
</evidence>
<accession>A0A401VXN7</accession>
<keyword evidence="2" id="KW-1185">Reference proteome</keyword>
<reference evidence="1 2" key="1">
    <citation type="submission" date="2018-11" db="EMBL/GenBank/DDBJ databases">
        <title>Whole genome sequence of Streptomyces paromomycinus NBRC 15454(T).</title>
        <authorList>
            <person name="Komaki H."/>
            <person name="Tamura T."/>
        </authorList>
    </citation>
    <scope>NUCLEOTIDE SEQUENCE [LARGE SCALE GENOMIC DNA]</scope>
    <source>
        <strain evidence="1 2">NBRC 15454</strain>
    </source>
</reference>
<dbReference type="RefSeq" id="WP_125058541.1">
    <property type="nucleotide sequence ID" value="NZ_BHZD01000001.1"/>
</dbReference>
<gene>
    <name evidence="1" type="ORF">GKJPGBOP_01462</name>
</gene>
<dbReference type="InterPro" id="IPR016181">
    <property type="entry name" value="Acyl_CoA_acyltransferase"/>
</dbReference>
<comment type="caution">
    <text evidence="1">The sequence shown here is derived from an EMBL/GenBank/DDBJ whole genome shotgun (WGS) entry which is preliminary data.</text>
</comment>
<protein>
    <recommendedName>
        <fullName evidence="3">GNAT family N-acetyltransferase</fullName>
    </recommendedName>
</protein>
<name>A0A401VXN7_STREY</name>
<dbReference type="Proteomes" id="UP000286746">
    <property type="component" value="Unassembled WGS sequence"/>
</dbReference>
<proteinExistence type="predicted"/>
<dbReference type="EMBL" id="BHZD01000001">
    <property type="protein sequence ID" value="GCD41805.1"/>
    <property type="molecule type" value="Genomic_DNA"/>
</dbReference>
<evidence type="ECO:0008006" key="3">
    <source>
        <dbReference type="Google" id="ProtNLM"/>
    </source>
</evidence>
<dbReference type="AlphaFoldDB" id="A0A401VXN7"/>
<organism evidence="1 2">
    <name type="scientific">Streptomyces paromomycinus</name>
    <name type="common">Streptomyces rimosus subsp. paromomycinus</name>
    <dbReference type="NCBI Taxonomy" id="92743"/>
    <lineage>
        <taxon>Bacteria</taxon>
        <taxon>Bacillati</taxon>
        <taxon>Actinomycetota</taxon>
        <taxon>Actinomycetes</taxon>
        <taxon>Kitasatosporales</taxon>
        <taxon>Streptomycetaceae</taxon>
        <taxon>Streptomyces</taxon>
    </lineage>
</organism>
<dbReference type="Gene3D" id="3.40.630.30">
    <property type="match status" value="1"/>
</dbReference>
<sequence>MRPATAADAPALTTMILNRCRWQEDRGLPSWRGSAENIAGQAGDGDMWLLEKDGQHLVGCTTVQSAAPPWGWTEQELAEPADYLYTTCTDPAYRAHKPGTLIAWWAVHRAALHGKQWVRRGCFHPELVRYYQAQRFRLIREVQRTTKRAYLMACPAGPVNAETITGALLRADFRHLRSPGHVR</sequence>